<feature type="domain" description="RRM" evidence="13">
    <location>
        <begin position="548"/>
        <end position="647"/>
    </location>
</feature>
<dbReference type="SUPFAM" id="SSF54928">
    <property type="entry name" value="RNA-binding domain, RBD"/>
    <property type="match status" value="1"/>
</dbReference>
<keyword evidence="7" id="KW-0539">Nucleus</keyword>
<dbReference type="CDD" id="cd10910">
    <property type="entry name" value="PIN_limkain_b1_N_like"/>
    <property type="match status" value="1"/>
</dbReference>
<feature type="region of interest" description="Disordered" evidence="12">
    <location>
        <begin position="353"/>
        <end position="380"/>
    </location>
</feature>
<dbReference type="InterPro" id="IPR000504">
    <property type="entry name" value="RRM_dom"/>
</dbReference>
<evidence type="ECO:0000256" key="2">
    <source>
        <dbReference type="ARBA" id="ARBA00004275"/>
    </source>
</evidence>
<dbReference type="Pfam" id="PF00076">
    <property type="entry name" value="RRM_1"/>
    <property type="match status" value="1"/>
</dbReference>
<dbReference type="GO" id="GO:0005634">
    <property type="term" value="C:nucleus"/>
    <property type="evidence" value="ECO:0007669"/>
    <property type="project" value="UniProtKB-SubCell"/>
</dbReference>
<feature type="compositionally biased region" description="Low complexity" evidence="12">
    <location>
        <begin position="302"/>
        <end position="311"/>
    </location>
</feature>
<dbReference type="GO" id="GO:0005777">
    <property type="term" value="C:peroxisome"/>
    <property type="evidence" value="ECO:0007669"/>
    <property type="project" value="UniProtKB-SubCell"/>
</dbReference>
<keyword evidence="10" id="KW-0863">Zinc-finger</keyword>
<sequence length="1050" mass="119568">MALCSDRSGINVPCGENVTSMHFDDDSLVKLITNEIIEILQLDEDEIGCAVVKDLLENGRQSLVKYKDDIIPKVYHEVMTGSDTRLTSSLKKYFRLKWEILYGSAHSWFISFLQQYENGENHDIYEAVLTRTAEYGNKYMNDYPLLSIILQFLFESIDDDCLQGKDNVFDDLWMTITNDGLQLITKYSEYIVKKVLNEQLKTDSVLFKVLREYYRPNCFLCLTQSSILNKGTIYELALDDVVEHGWLSNMKSIQHDITPRRYETLLKNLHSLYKKQKLSENEDPNGSVAPALKTDVNDVQQESSIETSESSINQLEITDAKQNLISTNEPLADTKTDIDVLNHATTTTNIENKVAQKDKQEQEDNESNVSYDSKTNSDGTDNMFECSKNAIFISGLPTNMSKERLFDKVKDVFSTCGNITTYGKTNKPDIQLFPKKDNRSILNGTAIVKFEKEDSVMKAIEKYNRKQVPALDNKQINVRFGRVKREKIEILSKSTESKSKAKDHSEKDQNTAYTEVYKQQPKRDQSVSSNGSLNRVTDSVDTPIFKKNVIYITGLPTNMLEQRLFDTLWDEFSNVGSIKINRKTSKPCICLFKTKGLKPQLTGSGMITFENEESVEKATKIYNAKQVSLLNNNQITAKRFKIGPAKPTQSFEPRSQLLLQPPSVQMPRPEDQPDGPVSIFWDIENVPIPAENDAFEIVRKLRQRLISDRKLSEDTFKTYYRNANHILPEHRTNLHHANVLAQHIESTKYGAVDIQIHKDLQRFIEQHKTSATVVLISGDIDFINDINELRYRHKHYTIIIHNPQAKEQLLKTANEFIPWEEFIEKKCNNESRKQCTFKTSKNLSKEVKQSQISSVAKPTEKLTRIASPKQNLDKTRTSTPPLQRPPLIASNSPTNAKPSQEKRHRNKTKSGAQSPVPLVLLTNETQKSEKKNEPAEVENLFECFMCTKTFSTDTGRIQHEQSKHKVGTLVDIFSTTSTNDTQNHSQSSSHDNPLDTDLIAFTYDDDDDDDDCDLSQLSLPAVTTGTDLLVEIINDGDSDASKPSLIQTEC</sequence>
<dbReference type="GO" id="GO:0006355">
    <property type="term" value="P:regulation of DNA-templated transcription"/>
    <property type="evidence" value="ECO:0007669"/>
    <property type="project" value="InterPro"/>
</dbReference>
<evidence type="ECO:0000256" key="10">
    <source>
        <dbReference type="PROSITE-ProRule" id="PRU00042"/>
    </source>
</evidence>
<feature type="compositionally biased region" description="Basic and acidic residues" evidence="12">
    <location>
        <begin position="494"/>
        <end position="509"/>
    </location>
</feature>
<evidence type="ECO:0000256" key="9">
    <source>
        <dbReference type="ARBA" id="ARBA00030116"/>
    </source>
</evidence>
<feature type="compositionally biased region" description="Polar residues" evidence="12">
    <location>
        <begin position="367"/>
        <end position="380"/>
    </location>
</feature>
<evidence type="ECO:0000256" key="5">
    <source>
        <dbReference type="ARBA" id="ARBA00022943"/>
    </source>
</evidence>
<evidence type="ECO:0000259" key="13">
    <source>
        <dbReference type="PROSITE" id="PS50102"/>
    </source>
</evidence>
<organism evidence="15 16">
    <name type="scientific">Adineta steineri</name>
    <dbReference type="NCBI Taxonomy" id="433720"/>
    <lineage>
        <taxon>Eukaryota</taxon>
        <taxon>Metazoa</taxon>
        <taxon>Spiralia</taxon>
        <taxon>Gnathifera</taxon>
        <taxon>Rotifera</taxon>
        <taxon>Eurotatoria</taxon>
        <taxon>Bdelloidea</taxon>
        <taxon>Adinetida</taxon>
        <taxon>Adinetidae</taxon>
        <taxon>Adineta</taxon>
    </lineage>
</organism>
<feature type="region of interest" description="Disordered" evidence="12">
    <location>
        <begin position="847"/>
        <end position="934"/>
    </location>
</feature>
<keyword evidence="6" id="KW-0576">Peroxisome</keyword>
<evidence type="ECO:0000256" key="11">
    <source>
        <dbReference type="PROSITE-ProRule" id="PRU00176"/>
    </source>
</evidence>
<dbReference type="CDD" id="cd00590">
    <property type="entry name" value="RRM_SF"/>
    <property type="match status" value="1"/>
</dbReference>
<dbReference type="InterPro" id="IPR034870">
    <property type="entry name" value="TET_fam"/>
</dbReference>
<comment type="subcellular location">
    <subcellularLocation>
        <location evidence="1">Nucleus</location>
    </subcellularLocation>
    <subcellularLocation>
        <location evidence="2">Peroxisome</location>
    </subcellularLocation>
</comment>
<keyword evidence="8" id="KW-0469">Meiosis</keyword>
<dbReference type="PROSITE" id="PS00028">
    <property type="entry name" value="ZINC_FINGER_C2H2_1"/>
    <property type="match status" value="1"/>
</dbReference>
<evidence type="ECO:0000256" key="12">
    <source>
        <dbReference type="SAM" id="MobiDB-lite"/>
    </source>
</evidence>
<dbReference type="InterPro" id="IPR021139">
    <property type="entry name" value="NYN"/>
</dbReference>
<feature type="compositionally biased region" description="Polar residues" evidence="12">
    <location>
        <begin position="889"/>
        <end position="898"/>
    </location>
</feature>
<evidence type="ECO:0000259" key="14">
    <source>
        <dbReference type="PROSITE" id="PS50157"/>
    </source>
</evidence>
<proteinExistence type="predicted"/>
<feature type="region of interest" description="Disordered" evidence="12">
    <location>
        <begin position="277"/>
        <end position="311"/>
    </location>
</feature>
<evidence type="ECO:0000256" key="1">
    <source>
        <dbReference type="ARBA" id="ARBA00004123"/>
    </source>
</evidence>
<dbReference type="GO" id="GO:0008270">
    <property type="term" value="F:zinc ion binding"/>
    <property type="evidence" value="ECO:0007669"/>
    <property type="project" value="UniProtKB-KW"/>
</dbReference>
<dbReference type="AlphaFoldDB" id="A0A814DCD2"/>
<dbReference type="Pfam" id="PF01936">
    <property type="entry name" value="NYN"/>
    <property type="match status" value="1"/>
</dbReference>
<dbReference type="GO" id="GO:0003723">
    <property type="term" value="F:RNA binding"/>
    <property type="evidence" value="ECO:0007669"/>
    <property type="project" value="UniProtKB-UniRule"/>
</dbReference>
<name>A0A814DCD2_9BILA</name>
<dbReference type="PROSITE" id="PS50102">
    <property type="entry name" value="RRM"/>
    <property type="match status" value="2"/>
</dbReference>
<evidence type="ECO:0000313" key="16">
    <source>
        <dbReference type="Proteomes" id="UP000663845"/>
    </source>
</evidence>
<comment type="caution">
    <text evidence="15">The sequence shown here is derived from an EMBL/GenBank/DDBJ whole genome shotgun (WGS) entry which is preliminary data.</text>
</comment>
<dbReference type="EMBL" id="CAJNOG010000106">
    <property type="protein sequence ID" value="CAF0951781.1"/>
    <property type="molecule type" value="Genomic_DNA"/>
</dbReference>
<gene>
    <name evidence="15" type="ORF">JYZ213_LOCUS13341</name>
</gene>
<evidence type="ECO:0000256" key="6">
    <source>
        <dbReference type="ARBA" id="ARBA00023140"/>
    </source>
</evidence>
<evidence type="ECO:0000256" key="3">
    <source>
        <dbReference type="ARBA" id="ARBA00022152"/>
    </source>
</evidence>
<dbReference type="Gene3D" id="3.30.70.330">
    <property type="match status" value="2"/>
</dbReference>
<dbReference type="InterPro" id="IPR012677">
    <property type="entry name" value="Nucleotide-bd_a/b_plait_sf"/>
</dbReference>
<dbReference type="GO" id="GO:0048477">
    <property type="term" value="P:oogenesis"/>
    <property type="evidence" value="ECO:0007669"/>
    <property type="project" value="UniProtKB-KW"/>
</dbReference>
<evidence type="ECO:0000256" key="8">
    <source>
        <dbReference type="ARBA" id="ARBA00023254"/>
    </source>
</evidence>
<dbReference type="SMART" id="SM00360">
    <property type="entry name" value="RRM"/>
    <property type="match status" value="2"/>
</dbReference>
<keyword evidence="4 11" id="KW-0694">RNA-binding</keyword>
<dbReference type="Gene3D" id="3.40.50.1010">
    <property type="entry name" value="5'-nuclease"/>
    <property type="match status" value="1"/>
</dbReference>
<keyword evidence="10" id="KW-0862">Zinc</keyword>
<dbReference type="PANTHER" id="PTHR23238">
    <property type="entry name" value="RNA BINDING PROTEIN"/>
    <property type="match status" value="1"/>
</dbReference>
<evidence type="ECO:0000256" key="7">
    <source>
        <dbReference type="ARBA" id="ARBA00023242"/>
    </source>
</evidence>
<evidence type="ECO:0000313" key="15">
    <source>
        <dbReference type="EMBL" id="CAF0951781.1"/>
    </source>
</evidence>
<dbReference type="PROSITE" id="PS50157">
    <property type="entry name" value="ZINC_FINGER_C2H2_2"/>
    <property type="match status" value="1"/>
</dbReference>
<evidence type="ECO:0000256" key="4">
    <source>
        <dbReference type="ARBA" id="ARBA00022884"/>
    </source>
</evidence>
<feature type="domain" description="RRM" evidence="13">
    <location>
        <begin position="389"/>
        <end position="483"/>
    </location>
</feature>
<dbReference type="Proteomes" id="UP000663845">
    <property type="component" value="Unassembled WGS sequence"/>
</dbReference>
<keyword evidence="10" id="KW-0479">Metal-binding</keyword>
<keyword evidence="5" id="KW-0896">Oogenesis</keyword>
<dbReference type="InterPro" id="IPR035979">
    <property type="entry name" value="RBD_domain_sf"/>
</dbReference>
<feature type="region of interest" description="Disordered" evidence="12">
    <location>
        <begin position="494"/>
        <end position="534"/>
    </location>
</feature>
<protein>
    <recommendedName>
        <fullName evidence="3">Meiosis regulator and mRNA stability factor 1</fullName>
    </recommendedName>
    <alternativeName>
        <fullName evidence="9">Limkain-b1</fullName>
    </alternativeName>
</protein>
<accession>A0A814DCD2</accession>
<reference evidence="15" key="1">
    <citation type="submission" date="2021-02" db="EMBL/GenBank/DDBJ databases">
        <authorList>
            <person name="Nowell W R."/>
        </authorList>
    </citation>
    <scope>NUCLEOTIDE SEQUENCE</scope>
</reference>
<feature type="domain" description="C2H2-type" evidence="14">
    <location>
        <begin position="941"/>
        <end position="964"/>
    </location>
</feature>
<dbReference type="GO" id="GO:0004540">
    <property type="term" value="F:RNA nuclease activity"/>
    <property type="evidence" value="ECO:0007669"/>
    <property type="project" value="InterPro"/>
</dbReference>
<dbReference type="GO" id="GO:0051321">
    <property type="term" value="P:meiotic cell cycle"/>
    <property type="evidence" value="ECO:0007669"/>
    <property type="project" value="UniProtKB-KW"/>
</dbReference>
<dbReference type="InterPro" id="IPR013087">
    <property type="entry name" value="Znf_C2H2_type"/>
</dbReference>
<keyword evidence="5" id="KW-0221">Differentiation</keyword>